<dbReference type="InterPro" id="IPR041575">
    <property type="entry name" value="Rubredoxin_C"/>
</dbReference>
<dbReference type="InterPro" id="IPR023753">
    <property type="entry name" value="FAD/NAD-binding_dom"/>
</dbReference>
<protein>
    <submittedName>
        <fullName evidence="6">FAD-dependent oxidoreductase</fullName>
    </submittedName>
</protein>
<reference evidence="6" key="1">
    <citation type="journal article" date="2021" name="PeerJ">
        <title>Extensive microbial diversity within the chicken gut microbiome revealed by metagenomics and culture.</title>
        <authorList>
            <person name="Gilroy R."/>
            <person name="Ravi A."/>
            <person name="Getino M."/>
            <person name="Pursley I."/>
            <person name="Horton D.L."/>
            <person name="Alikhan N.F."/>
            <person name="Baker D."/>
            <person name="Gharbi K."/>
            <person name="Hall N."/>
            <person name="Watson M."/>
            <person name="Adriaenssens E.M."/>
            <person name="Foster-Nyarko E."/>
            <person name="Jarju S."/>
            <person name="Secka A."/>
            <person name="Antonio M."/>
            <person name="Oren A."/>
            <person name="Chaudhuri R.R."/>
            <person name="La Ragione R."/>
            <person name="Hildebrand F."/>
            <person name="Pallen M.J."/>
        </authorList>
    </citation>
    <scope>NUCLEOTIDE SEQUENCE</scope>
    <source>
        <strain evidence="6">ChiGjej1B1-13045</strain>
    </source>
</reference>
<dbReference type="PRINTS" id="PR00368">
    <property type="entry name" value="FADPNR"/>
</dbReference>
<dbReference type="PANTHER" id="PTHR43429">
    <property type="entry name" value="PYRIDINE NUCLEOTIDE-DISULFIDE OXIDOREDUCTASE DOMAIN-CONTAINING"/>
    <property type="match status" value="1"/>
</dbReference>
<dbReference type="InterPro" id="IPR016156">
    <property type="entry name" value="FAD/NAD-linked_Rdtase_dimer_sf"/>
</dbReference>
<evidence type="ECO:0000256" key="3">
    <source>
        <dbReference type="ARBA" id="ARBA00022827"/>
    </source>
</evidence>
<organism evidence="6 7">
    <name type="scientific">Candidatus Mediterraneibacter stercorigallinarum</name>
    <dbReference type="NCBI Taxonomy" id="2838686"/>
    <lineage>
        <taxon>Bacteria</taxon>
        <taxon>Bacillati</taxon>
        <taxon>Bacillota</taxon>
        <taxon>Clostridia</taxon>
        <taxon>Lachnospirales</taxon>
        <taxon>Lachnospiraceae</taxon>
        <taxon>Mediterraneibacter</taxon>
    </lineage>
</organism>
<sequence>MMHVIIGGGAAGITAAREIRGWQPDAQIVMICADEQVHSRCMLHKYLSHERTAEELDFTEEGFFDKNRIVQIHDRVVSVDTEKKEVSLASERQIAYDRLLIATGADSVIPPVGDLRKAENVFGLRHLSDAQKIDRMAETSDEILIIGAGLVGLDAAYGLLERGKKVTVVEMAPRILPVQLDEHGAKAYQELFEKAGVTFRLGCRAQNAACGADNRIHSVELDSGETIACDMIIVAAGVRPSSGFLENSGIKSERGIEVTSRMETNVKDVYAAGDVTGLSGIWPNAMKQGKMAARNMCGIKPGPGVDTEYTDTFAAKNTINFFGLETLCLGALQPEEGDEVLVEEDMHIYRRAILREGKVRGILLQGDISNSGIWQYIIKNEIDVSGKGKNLFRLTFADYFGTGERGKYVWTF</sequence>
<dbReference type="EMBL" id="DXCD01000031">
    <property type="protein sequence ID" value="HIZ12513.1"/>
    <property type="molecule type" value="Genomic_DNA"/>
</dbReference>
<dbReference type="InterPro" id="IPR050260">
    <property type="entry name" value="FAD-bd_OxRdtase"/>
</dbReference>
<feature type="domain" description="NADH-rubredoxin oxidoreductase C-terminal" evidence="5">
    <location>
        <begin position="317"/>
        <end position="381"/>
    </location>
</feature>
<evidence type="ECO:0000313" key="6">
    <source>
        <dbReference type="EMBL" id="HIZ12513.1"/>
    </source>
</evidence>
<evidence type="ECO:0000259" key="5">
    <source>
        <dbReference type="Pfam" id="PF18267"/>
    </source>
</evidence>
<comment type="caution">
    <text evidence="6">The sequence shown here is derived from an EMBL/GenBank/DDBJ whole genome shotgun (WGS) entry which is preliminary data.</text>
</comment>
<dbReference type="Pfam" id="PF07992">
    <property type="entry name" value="Pyr_redox_2"/>
    <property type="match status" value="1"/>
</dbReference>
<name>A0A9D2D8W7_9FIRM</name>
<dbReference type="Gene3D" id="3.30.390.30">
    <property type="match status" value="1"/>
</dbReference>
<proteinExistence type="predicted"/>
<dbReference type="Gene3D" id="3.50.50.60">
    <property type="entry name" value="FAD/NAD(P)-binding domain"/>
    <property type="match status" value="2"/>
</dbReference>
<comment type="cofactor">
    <cofactor evidence="1">
        <name>FAD</name>
        <dbReference type="ChEBI" id="CHEBI:57692"/>
    </cofactor>
</comment>
<feature type="domain" description="FAD/NAD(P)-binding" evidence="4">
    <location>
        <begin position="3"/>
        <end position="289"/>
    </location>
</feature>
<keyword evidence="3" id="KW-0274">FAD</keyword>
<gene>
    <name evidence="6" type="ORF">H9817_01090</name>
</gene>
<dbReference type="PANTHER" id="PTHR43429:SF3">
    <property type="entry name" value="NITRITE REDUCTASE [NAD(P)H]"/>
    <property type="match status" value="1"/>
</dbReference>
<evidence type="ECO:0000256" key="2">
    <source>
        <dbReference type="ARBA" id="ARBA00022630"/>
    </source>
</evidence>
<dbReference type="Pfam" id="PF18267">
    <property type="entry name" value="Rubredoxin_C"/>
    <property type="match status" value="1"/>
</dbReference>
<keyword evidence="2" id="KW-0285">Flavoprotein</keyword>
<dbReference type="PRINTS" id="PR00411">
    <property type="entry name" value="PNDRDTASEI"/>
</dbReference>
<dbReference type="SUPFAM" id="SSF51905">
    <property type="entry name" value="FAD/NAD(P)-binding domain"/>
    <property type="match status" value="1"/>
</dbReference>
<dbReference type="GO" id="GO:0016491">
    <property type="term" value="F:oxidoreductase activity"/>
    <property type="evidence" value="ECO:0007669"/>
    <property type="project" value="InterPro"/>
</dbReference>
<dbReference type="InterPro" id="IPR036188">
    <property type="entry name" value="FAD/NAD-bd_sf"/>
</dbReference>
<evidence type="ECO:0000256" key="1">
    <source>
        <dbReference type="ARBA" id="ARBA00001974"/>
    </source>
</evidence>
<dbReference type="AlphaFoldDB" id="A0A9D2D8W7"/>
<evidence type="ECO:0000313" key="7">
    <source>
        <dbReference type="Proteomes" id="UP000824017"/>
    </source>
</evidence>
<reference evidence="6" key="2">
    <citation type="submission" date="2021-04" db="EMBL/GenBank/DDBJ databases">
        <authorList>
            <person name="Gilroy R."/>
        </authorList>
    </citation>
    <scope>NUCLEOTIDE SEQUENCE</scope>
    <source>
        <strain evidence="6">ChiGjej1B1-13045</strain>
    </source>
</reference>
<accession>A0A9D2D8W7</accession>
<evidence type="ECO:0000259" key="4">
    <source>
        <dbReference type="Pfam" id="PF07992"/>
    </source>
</evidence>
<dbReference type="Proteomes" id="UP000824017">
    <property type="component" value="Unassembled WGS sequence"/>
</dbReference>